<evidence type="ECO:0000313" key="2">
    <source>
        <dbReference type="Proteomes" id="UP000001075"/>
    </source>
</evidence>
<dbReference type="Proteomes" id="UP000001075">
    <property type="component" value="Unassembled WGS sequence"/>
</dbReference>
<dbReference type="InParanoid" id="G3GRT4"/>
<dbReference type="AlphaFoldDB" id="G3GRT4"/>
<dbReference type="EMBL" id="JH000004">
    <property type="protein sequence ID" value="EGV94078.1"/>
    <property type="molecule type" value="Genomic_DNA"/>
</dbReference>
<proteinExistence type="predicted"/>
<reference evidence="2" key="1">
    <citation type="journal article" date="2011" name="Nat. Biotechnol.">
        <title>The genomic sequence of the Chinese hamster ovary (CHO)-K1 cell line.</title>
        <authorList>
            <person name="Xu X."/>
            <person name="Nagarajan H."/>
            <person name="Lewis N.E."/>
            <person name="Pan S."/>
            <person name="Cai Z."/>
            <person name="Liu X."/>
            <person name="Chen W."/>
            <person name="Xie M."/>
            <person name="Wang W."/>
            <person name="Hammond S."/>
            <person name="Andersen M.R."/>
            <person name="Neff N."/>
            <person name="Passarelli B."/>
            <person name="Koh W."/>
            <person name="Fan H.C."/>
            <person name="Wang J."/>
            <person name="Gui Y."/>
            <person name="Lee K.H."/>
            <person name="Betenbaugh M.J."/>
            <person name="Quake S.R."/>
            <person name="Famili I."/>
            <person name="Palsson B.O."/>
            <person name="Wang J."/>
        </authorList>
    </citation>
    <scope>NUCLEOTIDE SEQUENCE [LARGE SCALE GENOMIC DNA]</scope>
    <source>
        <strain evidence="2">CHO K1 cell line</strain>
    </source>
</reference>
<gene>
    <name evidence="1" type="ORF">I79_000228</name>
</gene>
<organism evidence="1 2">
    <name type="scientific">Cricetulus griseus</name>
    <name type="common">Chinese hamster</name>
    <name type="synonym">Cricetulus barabensis griseus</name>
    <dbReference type="NCBI Taxonomy" id="10029"/>
    <lineage>
        <taxon>Eukaryota</taxon>
        <taxon>Metazoa</taxon>
        <taxon>Chordata</taxon>
        <taxon>Craniata</taxon>
        <taxon>Vertebrata</taxon>
        <taxon>Euteleostomi</taxon>
        <taxon>Mammalia</taxon>
        <taxon>Eutheria</taxon>
        <taxon>Euarchontoglires</taxon>
        <taxon>Glires</taxon>
        <taxon>Rodentia</taxon>
        <taxon>Myomorpha</taxon>
        <taxon>Muroidea</taxon>
        <taxon>Cricetidae</taxon>
        <taxon>Cricetinae</taxon>
        <taxon>Cricetulus</taxon>
    </lineage>
</organism>
<accession>G3GRT4</accession>
<protein>
    <submittedName>
        <fullName evidence="1">Uncharacterized protein</fullName>
    </submittedName>
</protein>
<name>G3GRT4_CRIGR</name>
<evidence type="ECO:0000313" key="1">
    <source>
        <dbReference type="EMBL" id="EGV94078.1"/>
    </source>
</evidence>
<sequence>MEEVASGPCHLQVLRGVPPAMSAGAIPSVPALPSALRPQESGQGHSCREAALILQGTLPGLQQEGTRPAQVS</sequence>